<organism evidence="2 3">
    <name type="scientific">Capnocytophaga cynodegmi</name>
    <dbReference type="NCBI Taxonomy" id="28189"/>
    <lineage>
        <taxon>Bacteria</taxon>
        <taxon>Pseudomonadati</taxon>
        <taxon>Bacteroidota</taxon>
        <taxon>Flavobacteriia</taxon>
        <taxon>Flavobacteriales</taxon>
        <taxon>Flavobacteriaceae</taxon>
        <taxon>Capnocytophaga</taxon>
    </lineage>
</organism>
<dbReference type="AlphaFoldDB" id="A0A0B7HCP1"/>
<reference evidence="2 3" key="1">
    <citation type="submission" date="2015-01" db="EMBL/GenBank/DDBJ databases">
        <authorList>
            <person name="MANFREDI Pablo"/>
        </authorList>
    </citation>
    <scope>NUCLEOTIDE SEQUENCE [LARGE SCALE GENOMIC DNA]</scope>
    <source>
        <strain evidence="2 3">Ccy74</strain>
    </source>
</reference>
<keyword evidence="1" id="KW-1133">Transmembrane helix</keyword>
<name>A0A0B7HCP1_9FLAO</name>
<dbReference type="Proteomes" id="UP000038083">
    <property type="component" value="Unassembled WGS sequence"/>
</dbReference>
<evidence type="ECO:0000313" key="3">
    <source>
        <dbReference type="Proteomes" id="UP000038083"/>
    </source>
</evidence>
<keyword evidence="1" id="KW-0812">Transmembrane</keyword>
<feature type="transmembrane region" description="Helical" evidence="1">
    <location>
        <begin position="55"/>
        <end position="75"/>
    </location>
</feature>
<dbReference type="EMBL" id="CDOG01000004">
    <property type="protein sequence ID" value="CEN35328.1"/>
    <property type="molecule type" value="Genomic_DNA"/>
</dbReference>
<proteinExistence type="predicted"/>
<sequence>MIMCQIIKLREILPQSIISSKTLTKFFSNNNQEVLLAFLCHFLDQFKLSQILKKYLLWLLFYDLVFHSFYILILAGDKNFSANQDRFYHK</sequence>
<evidence type="ECO:0000256" key="1">
    <source>
        <dbReference type="SAM" id="Phobius"/>
    </source>
</evidence>
<gene>
    <name evidence="2" type="ORF">CCYN74_120031</name>
</gene>
<evidence type="ECO:0000313" key="2">
    <source>
        <dbReference type="EMBL" id="CEN35328.1"/>
    </source>
</evidence>
<accession>A0A0B7HCP1</accession>
<protein>
    <submittedName>
        <fullName evidence="2">Uncharacterized protein</fullName>
    </submittedName>
</protein>
<keyword evidence="1" id="KW-0472">Membrane</keyword>